<dbReference type="GO" id="GO:0003677">
    <property type="term" value="F:DNA binding"/>
    <property type="evidence" value="ECO:0007669"/>
    <property type="project" value="InterPro"/>
</dbReference>
<dbReference type="SUPFAM" id="SSF48452">
    <property type="entry name" value="TPR-like"/>
    <property type="match status" value="2"/>
</dbReference>
<dbReference type="OrthoDB" id="2986817at2"/>
<dbReference type="InterPro" id="IPR001387">
    <property type="entry name" value="Cro/C1-type_HTH"/>
</dbReference>
<dbReference type="Gene3D" id="1.10.260.40">
    <property type="entry name" value="lambda repressor-like DNA-binding domains"/>
    <property type="match status" value="1"/>
</dbReference>
<evidence type="ECO:0000259" key="1">
    <source>
        <dbReference type="PROSITE" id="PS50943"/>
    </source>
</evidence>
<dbReference type="CDD" id="cd00093">
    <property type="entry name" value="HTH_XRE"/>
    <property type="match status" value="1"/>
</dbReference>
<name>A0A343JE51_9CLOT</name>
<feature type="domain" description="HTH cro/C1-type" evidence="1">
    <location>
        <begin position="10"/>
        <end position="63"/>
    </location>
</feature>
<dbReference type="AlphaFoldDB" id="A0A343JE51"/>
<dbReference type="InterPro" id="IPR011990">
    <property type="entry name" value="TPR-like_helical_dom_sf"/>
</dbReference>
<dbReference type="PROSITE" id="PS50293">
    <property type="entry name" value="TPR_REGION"/>
    <property type="match status" value="1"/>
</dbReference>
<gene>
    <name evidence="2" type="ORF">BEN51_10030</name>
</gene>
<reference evidence="2 3" key="1">
    <citation type="submission" date="2016-08" db="EMBL/GenBank/DDBJ databases">
        <title>Complete Genome Sequence Of The Indigo Reducing Clostridium isatidis DSM15098.</title>
        <authorList>
            <person name="Little G.T."/>
            <person name="Minton N.P."/>
        </authorList>
    </citation>
    <scope>NUCLEOTIDE SEQUENCE [LARGE SCALE GENOMIC DNA]</scope>
    <source>
        <strain evidence="2 3">DSM 15098</strain>
    </source>
</reference>
<dbReference type="SMART" id="SM00028">
    <property type="entry name" value="TPR"/>
    <property type="match status" value="5"/>
</dbReference>
<evidence type="ECO:0000313" key="3">
    <source>
        <dbReference type="Proteomes" id="UP000264883"/>
    </source>
</evidence>
<evidence type="ECO:0000313" key="2">
    <source>
        <dbReference type="EMBL" id="ASW43809.1"/>
    </source>
</evidence>
<dbReference type="Gene3D" id="1.25.40.10">
    <property type="entry name" value="Tetratricopeptide repeat domain"/>
    <property type="match status" value="2"/>
</dbReference>
<dbReference type="KEGG" id="cia:BEN51_10030"/>
<dbReference type="InterPro" id="IPR019734">
    <property type="entry name" value="TPR_rpt"/>
</dbReference>
<proteinExistence type="predicted"/>
<keyword evidence="3" id="KW-1185">Reference proteome</keyword>
<organism evidence="2 3">
    <name type="scientific">Clostridium isatidis</name>
    <dbReference type="NCBI Taxonomy" id="182773"/>
    <lineage>
        <taxon>Bacteria</taxon>
        <taxon>Bacillati</taxon>
        <taxon>Bacillota</taxon>
        <taxon>Clostridia</taxon>
        <taxon>Eubacteriales</taxon>
        <taxon>Clostridiaceae</taxon>
        <taxon>Clostridium</taxon>
    </lineage>
</organism>
<sequence length="418" mass="49500">MEILSTGEKIKRIRIYHGVTLKELCGDKVSISKMSCIENGKIKADKDILEYVSKKLNIDYDYLVSDVKEQLISNLEFIKTNAIEEKEEALKNNINYALEYSYDDLAFEFTHILFNYYVEKGKVENIHSIVSQYYDLYQKNNTPDNTIIYYTDMAEFFYSTKEYSEAINYYERIKPLLTEKKELDIDKYSYICYKQGISYLNISSLEKAYNSLNEAIRYIDNIEDNDKKGDLYHAFARINILINNEGKEKYVNLSYFYKRDNLMDLAIAKGENGKCFFAIKDKEKGLNEIKEGIKLFPKENKNEYVKFLNNCVKTLYDNEEYEYAFEIIDIALNCAIESDDIIEIEKAYYLKGMILQKQEMYDQAEIYMNLSLDSLLKFSNKEEKYKRYLDMAEMYYKLGETRESLKYFGLAMKLKEDK</sequence>
<dbReference type="SUPFAM" id="SSF47413">
    <property type="entry name" value="lambda repressor-like DNA-binding domains"/>
    <property type="match status" value="1"/>
</dbReference>
<dbReference type="EMBL" id="CP016786">
    <property type="protein sequence ID" value="ASW43809.1"/>
    <property type="molecule type" value="Genomic_DNA"/>
</dbReference>
<dbReference type="RefSeq" id="WP_119865942.1">
    <property type="nucleotide sequence ID" value="NZ_CP016786.1"/>
</dbReference>
<protein>
    <submittedName>
        <fullName evidence="2">Transcriptional regulator</fullName>
    </submittedName>
</protein>
<accession>A0A343JE51</accession>
<dbReference type="Proteomes" id="UP000264883">
    <property type="component" value="Chromosome"/>
</dbReference>
<dbReference type="PROSITE" id="PS50943">
    <property type="entry name" value="HTH_CROC1"/>
    <property type="match status" value="1"/>
</dbReference>
<dbReference type="InterPro" id="IPR010982">
    <property type="entry name" value="Lambda_DNA-bd_dom_sf"/>
</dbReference>